<dbReference type="EMBL" id="NKQK01000016">
    <property type="protein sequence ID" value="PSS07236.1"/>
    <property type="molecule type" value="Genomic_DNA"/>
</dbReference>
<feature type="compositionally biased region" description="Pro residues" evidence="1">
    <location>
        <begin position="59"/>
        <end position="69"/>
    </location>
</feature>
<dbReference type="OMA" id="YESKSTC"/>
<dbReference type="Gramene" id="PSS07236">
    <property type="protein sequence ID" value="PSS07236"/>
    <property type="gene ID" value="CEY00_Acc17575"/>
</dbReference>
<reference evidence="3" key="2">
    <citation type="journal article" date="2018" name="BMC Genomics">
        <title>A manually annotated Actinidia chinensis var. chinensis (kiwifruit) genome highlights the challenges associated with draft genomes and gene prediction in plants.</title>
        <authorList>
            <person name="Pilkington S.M."/>
            <person name="Crowhurst R."/>
            <person name="Hilario E."/>
            <person name="Nardozza S."/>
            <person name="Fraser L."/>
            <person name="Peng Y."/>
            <person name="Gunaseelan K."/>
            <person name="Simpson R."/>
            <person name="Tahir J."/>
            <person name="Deroles S.C."/>
            <person name="Templeton K."/>
            <person name="Luo Z."/>
            <person name="Davy M."/>
            <person name="Cheng C."/>
            <person name="McNeilage M."/>
            <person name="Scaglione D."/>
            <person name="Liu Y."/>
            <person name="Zhang Q."/>
            <person name="Datson P."/>
            <person name="De Silva N."/>
            <person name="Gardiner S.E."/>
            <person name="Bassett H."/>
            <person name="Chagne D."/>
            <person name="McCallum J."/>
            <person name="Dzierzon H."/>
            <person name="Deng C."/>
            <person name="Wang Y.Y."/>
            <person name="Barron L."/>
            <person name="Manako K."/>
            <person name="Bowen J."/>
            <person name="Foster T.M."/>
            <person name="Erridge Z.A."/>
            <person name="Tiffin H."/>
            <person name="Waite C.N."/>
            <person name="Davies K.M."/>
            <person name="Grierson E.P."/>
            <person name="Laing W.A."/>
            <person name="Kirk R."/>
            <person name="Chen X."/>
            <person name="Wood M."/>
            <person name="Montefiori M."/>
            <person name="Brummell D.A."/>
            <person name="Schwinn K.E."/>
            <person name="Catanach A."/>
            <person name="Fullerton C."/>
            <person name="Li D."/>
            <person name="Meiyalaghan S."/>
            <person name="Nieuwenhuizen N."/>
            <person name="Read N."/>
            <person name="Prakash R."/>
            <person name="Hunter D."/>
            <person name="Zhang H."/>
            <person name="McKenzie M."/>
            <person name="Knabel M."/>
            <person name="Harris A."/>
            <person name="Allan A.C."/>
            <person name="Gleave A."/>
            <person name="Chen A."/>
            <person name="Janssen B.J."/>
            <person name="Plunkett B."/>
            <person name="Ampomah-Dwamena C."/>
            <person name="Voogd C."/>
            <person name="Leif D."/>
            <person name="Lafferty D."/>
            <person name="Souleyre E.J.F."/>
            <person name="Varkonyi-Gasic E."/>
            <person name="Gambi F."/>
            <person name="Hanley J."/>
            <person name="Yao J.L."/>
            <person name="Cheung J."/>
            <person name="David K.M."/>
            <person name="Warren B."/>
            <person name="Marsh K."/>
            <person name="Snowden K.C."/>
            <person name="Lin-Wang K."/>
            <person name="Brian L."/>
            <person name="Martinez-Sanchez M."/>
            <person name="Wang M."/>
            <person name="Ileperuma N."/>
            <person name="Macnee N."/>
            <person name="Campin R."/>
            <person name="McAtee P."/>
            <person name="Drummond R.S.M."/>
            <person name="Espley R.V."/>
            <person name="Ireland H.S."/>
            <person name="Wu R."/>
            <person name="Atkinson R.G."/>
            <person name="Karunairetnam S."/>
            <person name="Bulley S."/>
            <person name="Chunkath S."/>
            <person name="Hanley Z."/>
            <person name="Storey R."/>
            <person name="Thrimawithana A.H."/>
            <person name="Thomson S."/>
            <person name="David C."/>
            <person name="Testolin R."/>
            <person name="Huang H."/>
            <person name="Hellens R.P."/>
            <person name="Schaffer R.J."/>
        </authorList>
    </citation>
    <scope>NUCLEOTIDE SEQUENCE [LARGE SCALE GENOMIC DNA]</scope>
    <source>
        <strain evidence="3">cv. Red5</strain>
    </source>
</reference>
<feature type="compositionally biased region" description="Low complexity" evidence="1">
    <location>
        <begin position="20"/>
        <end position="36"/>
    </location>
</feature>
<feature type="region of interest" description="Disordered" evidence="1">
    <location>
        <begin position="1"/>
        <end position="81"/>
    </location>
</feature>
<protein>
    <submittedName>
        <fullName evidence="2">Fer-1-like protein</fullName>
    </submittedName>
</protein>
<gene>
    <name evidence="2" type="ORF">CEY00_Acc17575</name>
</gene>
<comment type="caution">
    <text evidence="2">The sequence shown here is derived from an EMBL/GenBank/DDBJ whole genome shotgun (WGS) entry which is preliminary data.</text>
</comment>
<sequence>MKNGYASPSSSPPTPPSPLPISVGPGHQKYFFSSSPPFSPPPSSRTSAENLYFFSSSPSPSPPFSPPPSSQTSAKNLLPAPHTVPLAFSMDRPRTDEADSKSSCLKDLLEWLVLRCCNCCVSLKISSKSPP</sequence>
<organism evidence="2 3">
    <name type="scientific">Actinidia chinensis var. chinensis</name>
    <name type="common">Chinese soft-hair kiwi</name>
    <dbReference type="NCBI Taxonomy" id="1590841"/>
    <lineage>
        <taxon>Eukaryota</taxon>
        <taxon>Viridiplantae</taxon>
        <taxon>Streptophyta</taxon>
        <taxon>Embryophyta</taxon>
        <taxon>Tracheophyta</taxon>
        <taxon>Spermatophyta</taxon>
        <taxon>Magnoliopsida</taxon>
        <taxon>eudicotyledons</taxon>
        <taxon>Gunneridae</taxon>
        <taxon>Pentapetalae</taxon>
        <taxon>asterids</taxon>
        <taxon>Ericales</taxon>
        <taxon>Actinidiaceae</taxon>
        <taxon>Actinidia</taxon>
    </lineage>
</organism>
<name>A0A2R6QF68_ACTCC</name>
<keyword evidence="3" id="KW-1185">Reference proteome</keyword>
<evidence type="ECO:0000313" key="3">
    <source>
        <dbReference type="Proteomes" id="UP000241394"/>
    </source>
</evidence>
<dbReference type="AlphaFoldDB" id="A0A2R6QF68"/>
<dbReference type="Proteomes" id="UP000241394">
    <property type="component" value="Chromosome LG16"/>
</dbReference>
<reference evidence="2 3" key="1">
    <citation type="submission" date="2017-07" db="EMBL/GenBank/DDBJ databases">
        <title>An improved, manually edited Actinidia chinensis var. chinensis (kiwifruit) genome highlights the challenges associated with draft genomes and gene prediction in plants.</title>
        <authorList>
            <person name="Pilkington S."/>
            <person name="Crowhurst R."/>
            <person name="Hilario E."/>
            <person name="Nardozza S."/>
            <person name="Fraser L."/>
            <person name="Peng Y."/>
            <person name="Gunaseelan K."/>
            <person name="Simpson R."/>
            <person name="Tahir J."/>
            <person name="Deroles S."/>
            <person name="Templeton K."/>
            <person name="Luo Z."/>
            <person name="Davy M."/>
            <person name="Cheng C."/>
            <person name="Mcneilage M."/>
            <person name="Scaglione D."/>
            <person name="Liu Y."/>
            <person name="Zhang Q."/>
            <person name="Datson P."/>
            <person name="De Silva N."/>
            <person name="Gardiner S."/>
            <person name="Bassett H."/>
            <person name="Chagne D."/>
            <person name="Mccallum J."/>
            <person name="Dzierzon H."/>
            <person name="Deng C."/>
            <person name="Wang Y.-Y."/>
            <person name="Barron N."/>
            <person name="Manako K."/>
            <person name="Bowen J."/>
            <person name="Foster T."/>
            <person name="Erridge Z."/>
            <person name="Tiffin H."/>
            <person name="Waite C."/>
            <person name="Davies K."/>
            <person name="Grierson E."/>
            <person name="Laing W."/>
            <person name="Kirk R."/>
            <person name="Chen X."/>
            <person name="Wood M."/>
            <person name="Montefiori M."/>
            <person name="Brummell D."/>
            <person name="Schwinn K."/>
            <person name="Catanach A."/>
            <person name="Fullerton C."/>
            <person name="Li D."/>
            <person name="Meiyalaghan S."/>
            <person name="Nieuwenhuizen N."/>
            <person name="Read N."/>
            <person name="Prakash R."/>
            <person name="Hunter D."/>
            <person name="Zhang H."/>
            <person name="Mckenzie M."/>
            <person name="Knabel M."/>
            <person name="Harris A."/>
            <person name="Allan A."/>
            <person name="Chen A."/>
            <person name="Janssen B."/>
            <person name="Plunkett B."/>
            <person name="Dwamena C."/>
            <person name="Voogd C."/>
            <person name="Leif D."/>
            <person name="Lafferty D."/>
            <person name="Souleyre E."/>
            <person name="Varkonyi-Gasic E."/>
            <person name="Gambi F."/>
            <person name="Hanley J."/>
            <person name="Yao J.-L."/>
            <person name="Cheung J."/>
            <person name="David K."/>
            <person name="Warren B."/>
            <person name="Marsh K."/>
            <person name="Snowden K."/>
            <person name="Lin-Wang K."/>
            <person name="Brian L."/>
            <person name="Martinez-Sanchez M."/>
            <person name="Wang M."/>
            <person name="Ileperuma N."/>
            <person name="Macnee N."/>
            <person name="Campin R."/>
            <person name="Mcatee P."/>
            <person name="Drummond R."/>
            <person name="Espley R."/>
            <person name="Ireland H."/>
            <person name="Wu R."/>
            <person name="Atkinson R."/>
            <person name="Karunairetnam S."/>
            <person name="Bulley S."/>
            <person name="Chunkath S."/>
            <person name="Hanley Z."/>
            <person name="Storey R."/>
            <person name="Thrimawithana A."/>
            <person name="Thomson S."/>
            <person name="David C."/>
            <person name="Testolin R."/>
        </authorList>
    </citation>
    <scope>NUCLEOTIDE SEQUENCE [LARGE SCALE GENOMIC DNA]</scope>
    <source>
        <strain evidence="3">cv. Red5</strain>
        <tissue evidence="2">Young leaf</tissue>
    </source>
</reference>
<accession>A0A2R6QF68</accession>
<evidence type="ECO:0000256" key="1">
    <source>
        <dbReference type="SAM" id="MobiDB-lite"/>
    </source>
</evidence>
<proteinExistence type="predicted"/>
<feature type="compositionally biased region" description="Pro residues" evidence="1">
    <location>
        <begin position="10"/>
        <end position="19"/>
    </location>
</feature>
<dbReference type="OrthoDB" id="1747163at2759"/>
<evidence type="ECO:0000313" key="2">
    <source>
        <dbReference type="EMBL" id="PSS07236.1"/>
    </source>
</evidence>
<dbReference type="InParanoid" id="A0A2R6QF68"/>